<dbReference type="PANTHER" id="PTHR36848">
    <property type="entry name" value="DNA-BINDING PROTEIN (PUTATIVE SECRETED PROTEIN)-RELATED"/>
    <property type="match status" value="1"/>
</dbReference>
<keyword evidence="1" id="KW-0732">Signal</keyword>
<gene>
    <name evidence="2" type="ORF">PQU92_14705</name>
</gene>
<dbReference type="CDD" id="cd03143">
    <property type="entry name" value="A4_beta-galactosidase_middle_domain"/>
    <property type="match status" value="1"/>
</dbReference>
<dbReference type="Gene3D" id="3.40.50.880">
    <property type="match status" value="1"/>
</dbReference>
<name>A0ABT5HX79_9CAUL</name>
<dbReference type="InterPro" id="IPR008979">
    <property type="entry name" value="Galactose-bd-like_sf"/>
</dbReference>
<dbReference type="Pfam" id="PF17132">
    <property type="entry name" value="Glyco_hydro_106"/>
    <property type="match status" value="2"/>
</dbReference>
<proteinExistence type="predicted"/>
<dbReference type="InterPro" id="IPR053161">
    <property type="entry name" value="Ulvan_degrading_GH"/>
</dbReference>
<dbReference type="EMBL" id="JAQQKX010000013">
    <property type="protein sequence ID" value="MDC7684532.1"/>
    <property type="molecule type" value="Genomic_DNA"/>
</dbReference>
<dbReference type="GO" id="GO:0016787">
    <property type="term" value="F:hydrolase activity"/>
    <property type="evidence" value="ECO:0007669"/>
    <property type="project" value="UniProtKB-KW"/>
</dbReference>
<dbReference type="Gene3D" id="2.60.120.260">
    <property type="entry name" value="Galactose-binding domain-like"/>
    <property type="match status" value="1"/>
</dbReference>
<feature type="signal peptide" evidence="1">
    <location>
        <begin position="1"/>
        <end position="36"/>
    </location>
</feature>
<evidence type="ECO:0000313" key="3">
    <source>
        <dbReference type="Proteomes" id="UP001214854"/>
    </source>
</evidence>
<keyword evidence="2" id="KW-0378">Hydrolase</keyword>
<evidence type="ECO:0000256" key="1">
    <source>
        <dbReference type="SAM" id="SignalP"/>
    </source>
</evidence>
<protein>
    <submittedName>
        <fullName evidence="2">Glycosyl hydrolase</fullName>
    </submittedName>
</protein>
<sequence>MPVTLRRPQFAFRVATTFVAATAMLQTVFCSGPVAAQSLRDGFDHPPAEARPMVRWWWFGPKVSDAEIVREIKAMKQGGFGGFELAALYPLELDGNQPYLSDAHLAALKLANDAGRAEGLRVDVTLGSGWPFGGPHISADLAAARVTLVKLPLEAKAVSVDLPVLKAGERVLATFVGTSAADAVLVEPAAGKVTVKPAAAARTVFVVLQTPTGQQVKRASVGSEGYVLDHMSPDAVQTHLHAVGDRLLTAFPDAKPYAVFSDSLEAYGTDWTDDLLAEFKKRRGYDLKPHLLKWFDTTPDSAAIRRDWGLTLAELTEERYLTPVNDWAEQNGTRFRSQTYGHPPVTLSSMRRVDLADGEGADWRIFSRMRWASSANHLYGKPVTSAEAWTWLHQGAFQATPLDIKAEADTLMLQGVNHFIAHGWPYSPPEAPEPGWAMYAAAVFNDHNPWWTVMPEVNLYLQRMSWLLQQGEPVADVAIYIPQDDALAASKPGTVSVDGEAGKYITKGLTSQILDAGFSFDYVDDQALSAKGFRARVLILPKMTRIDPAAYAKIEAFVKAGGKVVAVDRFPDSGADLMEADADTAAVKAISARLFKGAVAENAVGAALKTLSARDVTGLTPETGFVHRKLPDGDLYFVANTGNTPVTLPLTFSAGKTGQVWNAVDGTVRVWDGAPVTLAPYESRVFVFGAAASAKLTPVVSAKASSRTLDSGWTLSFGASTKPLAAFGSWTDDPARQHFSGVATYSRTVKLTKADLAAGLTRLNFGNGTPEVIPDGRRNGSRAWLNAPVRDAAEVFVNGQRVGAVWTAPYAIDLKPFLKAGDNRLEIRVANTAVNALAGRPAADYTALKAKYGDRFQPQNMDNLKPLPSGLLQAPVLETAQ</sequence>
<organism evidence="2 3">
    <name type="scientific">Asticcacaulis aquaticus</name>
    <dbReference type="NCBI Taxonomy" id="2984212"/>
    <lineage>
        <taxon>Bacteria</taxon>
        <taxon>Pseudomonadati</taxon>
        <taxon>Pseudomonadota</taxon>
        <taxon>Alphaproteobacteria</taxon>
        <taxon>Caulobacterales</taxon>
        <taxon>Caulobacteraceae</taxon>
        <taxon>Asticcacaulis</taxon>
    </lineage>
</organism>
<dbReference type="RefSeq" id="WP_272749005.1">
    <property type="nucleotide sequence ID" value="NZ_JAQQKX010000013.1"/>
</dbReference>
<dbReference type="Proteomes" id="UP001214854">
    <property type="component" value="Unassembled WGS sequence"/>
</dbReference>
<accession>A0ABT5HX79</accession>
<dbReference type="PANTHER" id="PTHR36848:SF2">
    <property type="entry name" value="SECRETED PROTEIN"/>
    <property type="match status" value="1"/>
</dbReference>
<keyword evidence="3" id="KW-1185">Reference proteome</keyword>
<comment type="caution">
    <text evidence="2">The sequence shown here is derived from an EMBL/GenBank/DDBJ whole genome shotgun (WGS) entry which is preliminary data.</text>
</comment>
<dbReference type="InterPro" id="IPR029062">
    <property type="entry name" value="Class_I_gatase-like"/>
</dbReference>
<dbReference type="SUPFAM" id="SSF49785">
    <property type="entry name" value="Galactose-binding domain-like"/>
    <property type="match status" value="1"/>
</dbReference>
<feature type="chain" id="PRO_5046743329" evidence="1">
    <location>
        <begin position="37"/>
        <end position="881"/>
    </location>
</feature>
<evidence type="ECO:0000313" key="2">
    <source>
        <dbReference type="EMBL" id="MDC7684532.1"/>
    </source>
</evidence>
<reference evidence="2 3" key="1">
    <citation type="submission" date="2023-01" db="EMBL/GenBank/DDBJ databases">
        <title>Novel species of the genus Asticcacaulis isolated from rivers.</title>
        <authorList>
            <person name="Lu H."/>
        </authorList>
    </citation>
    <scope>NUCLEOTIDE SEQUENCE [LARGE SCALE GENOMIC DNA]</scope>
    <source>
        <strain evidence="2 3">BYS171W</strain>
    </source>
</reference>